<feature type="domain" description="Dynein heavy chain coiled coil stalk" evidence="2">
    <location>
        <begin position="5"/>
        <end position="137"/>
    </location>
</feature>
<dbReference type="GO" id="GO:0045505">
    <property type="term" value="F:dynein intermediate chain binding"/>
    <property type="evidence" value="ECO:0007669"/>
    <property type="project" value="InterPro"/>
</dbReference>
<dbReference type="GO" id="GO:0007018">
    <property type="term" value="P:microtubule-based movement"/>
    <property type="evidence" value="ECO:0007669"/>
    <property type="project" value="InterPro"/>
</dbReference>
<dbReference type="STRING" id="6526.A0A2C9LMH7"/>
<dbReference type="InterPro" id="IPR026983">
    <property type="entry name" value="DHC"/>
</dbReference>
<dbReference type="PANTHER" id="PTHR46532">
    <property type="entry name" value="MALE FERTILITY FACTOR KL5"/>
    <property type="match status" value="1"/>
</dbReference>
<reference evidence="3" key="1">
    <citation type="submission" date="2020-05" db="UniProtKB">
        <authorList>
            <consortium name="EnsemblMetazoa"/>
        </authorList>
    </citation>
    <scope>IDENTIFICATION</scope>
    <source>
        <strain evidence="3">BB02</strain>
    </source>
</reference>
<dbReference type="Proteomes" id="UP000076420">
    <property type="component" value="Unassembled WGS sequence"/>
</dbReference>
<evidence type="ECO:0000313" key="4">
    <source>
        <dbReference type="Proteomes" id="UP000076420"/>
    </source>
</evidence>
<evidence type="ECO:0000259" key="2">
    <source>
        <dbReference type="Pfam" id="PF12777"/>
    </source>
</evidence>
<dbReference type="GO" id="GO:0051959">
    <property type="term" value="F:dynein light intermediate chain binding"/>
    <property type="evidence" value="ECO:0007669"/>
    <property type="project" value="InterPro"/>
</dbReference>
<sequence length="138" mass="15256">MMGNMGFLLSLVEFNKDTITGEIVELMEPYFKMDDYTYDSALKACGNVAGLLSWTLAMAAFYAINKEVLPLKVNLVLQEGRLNVAIAELQVAQAALDEKQAELNVVQAKYDAAMGKKKNLMEDAEATRRRMEAATALI</sequence>
<evidence type="ECO:0000313" key="3">
    <source>
        <dbReference type="EnsemblMetazoa" id="BGLB032880-PA"/>
    </source>
</evidence>
<dbReference type="Pfam" id="PF12777">
    <property type="entry name" value="MT"/>
    <property type="match status" value="1"/>
</dbReference>
<keyword evidence="1" id="KW-0175">Coiled coil</keyword>
<proteinExistence type="predicted"/>
<dbReference type="PANTHER" id="PTHR46532:SF11">
    <property type="entry name" value="DYNEIN AXONEMAL HEAVY CHAIN 12"/>
    <property type="match status" value="1"/>
</dbReference>
<dbReference type="AlphaFoldDB" id="A0A2C9LMH7"/>
<dbReference type="EnsemblMetazoa" id="BGLB032880-RA">
    <property type="protein sequence ID" value="BGLB032880-PA"/>
    <property type="gene ID" value="BGLB032880"/>
</dbReference>
<protein>
    <recommendedName>
        <fullName evidence="2">Dynein heavy chain coiled coil stalk domain-containing protein</fullName>
    </recommendedName>
</protein>
<name>A0A2C9LMH7_BIOGL</name>
<dbReference type="VEuPathDB" id="VectorBase:BGLB032880"/>
<dbReference type="InterPro" id="IPR024743">
    <property type="entry name" value="Dynein_HC_stalk"/>
</dbReference>
<dbReference type="KEGG" id="bgt:106068519"/>
<gene>
    <name evidence="3" type="primary">106068519</name>
</gene>
<accession>A0A2C9LMH7</accession>
<organism evidence="3 4">
    <name type="scientific">Biomphalaria glabrata</name>
    <name type="common">Bloodfluke planorb</name>
    <name type="synonym">Freshwater snail</name>
    <dbReference type="NCBI Taxonomy" id="6526"/>
    <lineage>
        <taxon>Eukaryota</taxon>
        <taxon>Metazoa</taxon>
        <taxon>Spiralia</taxon>
        <taxon>Lophotrochozoa</taxon>
        <taxon>Mollusca</taxon>
        <taxon>Gastropoda</taxon>
        <taxon>Heterobranchia</taxon>
        <taxon>Euthyneura</taxon>
        <taxon>Panpulmonata</taxon>
        <taxon>Hygrophila</taxon>
        <taxon>Lymnaeoidea</taxon>
        <taxon>Planorbidae</taxon>
        <taxon>Biomphalaria</taxon>
    </lineage>
</organism>
<evidence type="ECO:0000256" key="1">
    <source>
        <dbReference type="SAM" id="Coils"/>
    </source>
</evidence>
<dbReference type="GO" id="GO:0005858">
    <property type="term" value="C:axonemal dynein complex"/>
    <property type="evidence" value="ECO:0007669"/>
    <property type="project" value="TreeGrafter"/>
</dbReference>
<dbReference type="Gene3D" id="1.20.920.20">
    <property type="match status" value="1"/>
</dbReference>
<feature type="coiled-coil region" evidence="1">
    <location>
        <begin position="82"/>
        <end position="137"/>
    </location>
</feature>